<sequence length="292" mass="31001">MRRWPDLAAQAVACLLLVAIALIAATPLRLPTLAPETAVAPPGTRAMWLWERDDPRPVVDWATANGVRALFAYYDPAAGEADLARLRELQQLCDAAGIALDALGGEPDWTTDHATALAWAEGASATGLFHGLHMDVEPYLLPAWNTDQAALVPRFLTLLDRVSSATDLPLELDVPFWLPTVAVPSGGGNLADAVLARVDGVTVMSYRNTATGANSMVGVADDLLRRAGKVAKPVRLGAETQPLGDCAYCSFHGSTATQLHRTLAAVDSAAQRYPAFAGIAVHQYDTWIALTG</sequence>
<accession>A0ABN3HSU4</accession>
<dbReference type="Proteomes" id="UP001501444">
    <property type="component" value="Unassembled WGS sequence"/>
</dbReference>
<dbReference type="EMBL" id="BAAARV010000104">
    <property type="protein sequence ID" value="GAA2387188.1"/>
    <property type="molecule type" value="Genomic_DNA"/>
</dbReference>
<name>A0ABN3HSU4_9ACTN</name>
<evidence type="ECO:0000313" key="2">
    <source>
        <dbReference type="Proteomes" id="UP001501444"/>
    </source>
</evidence>
<protein>
    <submittedName>
        <fullName evidence="1">Uncharacterized protein</fullName>
    </submittedName>
</protein>
<gene>
    <name evidence="1" type="ORF">GCM10010170_098000</name>
</gene>
<evidence type="ECO:0000313" key="1">
    <source>
        <dbReference type="EMBL" id="GAA2387188.1"/>
    </source>
</evidence>
<comment type="caution">
    <text evidence="1">The sequence shown here is derived from an EMBL/GenBank/DDBJ whole genome shotgun (WGS) entry which is preliminary data.</text>
</comment>
<dbReference type="RefSeq" id="WP_344619606.1">
    <property type="nucleotide sequence ID" value="NZ_BAAARV010000104.1"/>
</dbReference>
<keyword evidence="2" id="KW-1185">Reference proteome</keyword>
<proteinExistence type="predicted"/>
<organism evidence="1 2">
    <name type="scientific">Dactylosporangium salmoneum</name>
    <dbReference type="NCBI Taxonomy" id="53361"/>
    <lineage>
        <taxon>Bacteria</taxon>
        <taxon>Bacillati</taxon>
        <taxon>Actinomycetota</taxon>
        <taxon>Actinomycetes</taxon>
        <taxon>Micromonosporales</taxon>
        <taxon>Micromonosporaceae</taxon>
        <taxon>Dactylosporangium</taxon>
    </lineage>
</organism>
<reference evidence="1 2" key="1">
    <citation type="journal article" date="2019" name="Int. J. Syst. Evol. Microbiol.">
        <title>The Global Catalogue of Microorganisms (GCM) 10K type strain sequencing project: providing services to taxonomists for standard genome sequencing and annotation.</title>
        <authorList>
            <consortium name="The Broad Institute Genomics Platform"/>
            <consortium name="The Broad Institute Genome Sequencing Center for Infectious Disease"/>
            <person name="Wu L."/>
            <person name="Ma J."/>
        </authorList>
    </citation>
    <scope>NUCLEOTIDE SEQUENCE [LARGE SCALE GENOMIC DNA]</scope>
    <source>
        <strain evidence="1 2">JCM 3272</strain>
    </source>
</reference>